<feature type="transmembrane region" description="Helical" evidence="2">
    <location>
        <begin position="29"/>
        <end position="47"/>
    </location>
</feature>
<feature type="transmembrane region" description="Helical" evidence="2">
    <location>
        <begin position="174"/>
        <end position="195"/>
    </location>
</feature>
<dbReference type="Pfam" id="PF23022">
    <property type="entry name" value="6TM_1st_PGAP2IP"/>
    <property type="match status" value="1"/>
</dbReference>
<gene>
    <name evidence="7" type="ORF">RHTO0S_11e01970g</name>
</gene>
<accession>A0A061B6N3</accession>
<feature type="domain" description="PGAP2IP second transmembrane" evidence="4">
    <location>
        <begin position="503"/>
        <end position="679"/>
    </location>
</feature>
<evidence type="ECO:0000259" key="3">
    <source>
        <dbReference type="Pfam" id="PF10277"/>
    </source>
</evidence>
<feature type="transmembrane region" description="Helical" evidence="2">
    <location>
        <begin position="144"/>
        <end position="162"/>
    </location>
</feature>
<feature type="transmembrane region" description="Helical" evidence="2">
    <location>
        <begin position="699"/>
        <end position="716"/>
    </location>
</feature>
<dbReference type="EMBL" id="LK052946">
    <property type="protein sequence ID" value="CDR45558.1"/>
    <property type="molecule type" value="Genomic_DNA"/>
</dbReference>
<feature type="transmembrane region" description="Helical" evidence="2">
    <location>
        <begin position="567"/>
        <end position="588"/>
    </location>
</feature>
<evidence type="ECO:0000313" key="7">
    <source>
        <dbReference type="EMBL" id="CDR45558.1"/>
    </source>
</evidence>
<evidence type="ECO:0000259" key="6">
    <source>
        <dbReference type="Pfam" id="PF23226"/>
    </source>
</evidence>
<keyword evidence="2" id="KW-1133">Transmembrane helix</keyword>
<feature type="transmembrane region" description="Helical" evidence="2">
    <location>
        <begin position="541"/>
        <end position="560"/>
    </location>
</feature>
<dbReference type="Pfam" id="PF23226">
    <property type="entry name" value="Exo_endo_phos_PGAP2IP"/>
    <property type="match status" value="1"/>
</dbReference>
<name>A0A061B6N3_RHOTO</name>
<dbReference type="InterPro" id="IPR053912">
    <property type="entry name" value="PGAP2IP_TM_1nd"/>
</dbReference>
<feature type="compositionally biased region" description="Basic and acidic residues" evidence="1">
    <location>
        <begin position="995"/>
        <end position="1004"/>
    </location>
</feature>
<evidence type="ECO:0000256" key="1">
    <source>
        <dbReference type="SAM" id="MobiDB-lite"/>
    </source>
</evidence>
<dbReference type="InterPro" id="IPR057315">
    <property type="entry name" value="Exo_endo_phos_PGAP2IP_C"/>
</dbReference>
<dbReference type="OrthoDB" id="68581at2759"/>
<dbReference type="Pfam" id="PF23021">
    <property type="entry name" value="6TM_2nd_PGAP2IP"/>
    <property type="match status" value="1"/>
</dbReference>
<feature type="domain" description="PGAP2IP first transmembrane" evidence="5">
    <location>
        <begin position="310"/>
        <end position="473"/>
    </location>
</feature>
<feature type="transmembrane region" description="Helical" evidence="2">
    <location>
        <begin position="498"/>
        <end position="521"/>
    </location>
</feature>
<reference evidence="7" key="1">
    <citation type="journal article" date="2014" name="Genome Announc.">
        <title>Draft genome sequence of Rhodosporidium toruloides CECT1137, an oleaginous yeast of biotechnological interest.</title>
        <authorList>
            <person name="Morin N."/>
            <person name="Calcas X."/>
            <person name="Devillers H."/>
            <person name="Durrens P."/>
            <person name="Sherman D.J."/>
            <person name="Nicaud J.-M."/>
            <person name="Neuveglise C."/>
        </authorList>
    </citation>
    <scope>NUCLEOTIDE SEQUENCE</scope>
    <source>
        <strain evidence="7">CECT1137</strain>
    </source>
</reference>
<feature type="region of interest" description="Disordered" evidence="1">
    <location>
        <begin position="985"/>
        <end position="1004"/>
    </location>
</feature>
<dbReference type="PANTHER" id="PTHR14859">
    <property type="entry name" value="CALCOFLUOR WHITE HYPERSENSITIVE PROTEIN PRECURSOR"/>
    <property type="match status" value="1"/>
</dbReference>
<dbReference type="PANTHER" id="PTHR14859:SF1">
    <property type="entry name" value="PGAP2-INTERACTING PROTEIN"/>
    <property type="match status" value="1"/>
</dbReference>
<keyword evidence="2" id="KW-0812">Transmembrane</keyword>
<sequence length="1105" mass="120905">MKEGKNAADPLNSLLCAVHAERLAQLHTILSAAAFLSALVLGISLHYHKIVRNQYYGYPDEWFPSVSATIGDWFPERNVFHLLIALTSGPRFLLMLLTFLIHRVQRPTSSLPSVLAVVAALRTLLCGGWVYVTSSDHADAHDACMVLYIVSNLPYMILQTLLTPNTPAARPAKTARRLLGTSFFATLVPLVYFYLRHKSDRIAGAYSIYALFEWTLIVLDISFDSISILDFVAPTSVASGNEAVVSPSIELAAQVASAQTTASESNGVYLAPADPTAEAQEPGAVIKALRKMDMASRGAGGWAAEVYLAFLFWTNLTAIGPMIFYSSVWAMGLSGDEVALFCIISPIVLSLPIPFLSNFLLNSPTSGDLGLLVGVASRYLEGEGAERLRAAAFGVGLAAIARVASWWEVRKDPARLEGRAIVFLLGLVLSVLVKFANYSLNPLWPFMRSSSNPKEENGGWNGIGLAVGVWAWCEVALRRRRGRTAVVPSASPVNSATQGWMASIASIVGFGSLFFLLHFLYTDSGTTIAWSWNGYPSTGPFAFPHGAITIAALSAGILVASTPRYLAFARSSMAFTVACASAAALYASDSWPSFLPGCLLGMYAVSLFPSFLSSILAASTSSPGIPFALAFFYYAVLELASTWTVAYAFVPAGWLLRERTDIVLGWTMAGVGIGLLPLRRLAASQASSSAPTRSRRTSYLHITLLLISLASVFSIIHHRSFFQPGVPHHAEERLLTAGIWTVHFGLDGYMWESSRRIAQFFKEAEVDVVAMLETDDHRVVGGNRDITQYIAHSLNMPYVDIGPGPQKNTWGAALISKFPILRSSHHLLPSPNGELAPAIYATLDVYGTEVDVVVAHNGQEEDPLDRELQSKELGRLMRESWPKPTVFLGYLVTTPHAERPAPYKLVVEDGRMLDISPKDLDRWCQYILYRGLHRVGYARLSRGSDPSVTDSEAQLGKFVVPLPRSTGSSYTRSAEAAKAAFALQQEQRNSTFTEEAEKGEEKNKEVLRIPPIPLEDYVSHLHQSPAPVDSDATVWTPERYMPPSLRFPAQFYEGNAGGHRYIVLTGEKGGEGPNYMMDPEEKEWRRLWEIDELERLASTGECGVQ</sequence>
<dbReference type="GO" id="GO:0031505">
    <property type="term" value="P:fungal-type cell wall organization"/>
    <property type="evidence" value="ECO:0007669"/>
    <property type="project" value="TreeGrafter"/>
</dbReference>
<feature type="transmembrane region" description="Helical" evidence="2">
    <location>
        <begin position="662"/>
        <end position="678"/>
    </location>
</feature>
<dbReference type="InterPro" id="IPR051916">
    <property type="entry name" value="GPI-anchor_lipid_remodeler"/>
</dbReference>
<evidence type="ECO:0000259" key="4">
    <source>
        <dbReference type="Pfam" id="PF23021"/>
    </source>
</evidence>
<evidence type="ECO:0000256" key="2">
    <source>
        <dbReference type="SAM" id="Phobius"/>
    </source>
</evidence>
<protein>
    <submittedName>
        <fullName evidence="7">RHTO0S11e01970g1_1</fullName>
    </submittedName>
</protein>
<dbReference type="InterPro" id="IPR019402">
    <property type="entry name" value="CWH43_N"/>
</dbReference>
<feature type="domain" description="PGAP2IP C-terminal nuclease-like" evidence="6">
    <location>
        <begin position="733"/>
        <end position="965"/>
    </location>
</feature>
<feature type="transmembrane region" description="Helical" evidence="2">
    <location>
        <begin position="306"/>
        <end position="326"/>
    </location>
</feature>
<organism evidence="7">
    <name type="scientific">Rhodotorula toruloides</name>
    <name type="common">Yeast</name>
    <name type="synonym">Rhodosporidium toruloides</name>
    <dbReference type="NCBI Taxonomy" id="5286"/>
    <lineage>
        <taxon>Eukaryota</taxon>
        <taxon>Fungi</taxon>
        <taxon>Dikarya</taxon>
        <taxon>Basidiomycota</taxon>
        <taxon>Pucciniomycotina</taxon>
        <taxon>Microbotryomycetes</taxon>
        <taxon>Sporidiobolales</taxon>
        <taxon>Sporidiobolaceae</taxon>
        <taxon>Rhodotorula</taxon>
    </lineage>
</organism>
<dbReference type="Gene3D" id="3.60.10.10">
    <property type="entry name" value="Endonuclease/exonuclease/phosphatase"/>
    <property type="match status" value="1"/>
</dbReference>
<feature type="transmembrane region" description="Helical" evidence="2">
    <location>
        <begin position="630"/>
        <end position="650"/>
    </location>
</feature>
<dbReference type="AlphaFoldDB" id="A0A061B6N3"/>
<proteinExistence type="predicted"/>
<feature type="transmembrane region" description="Helical" evidence="2">
    <location>
        <begin position="113"/>
        <end position="132"/>
    </location>
</feature>
<dbReference type="GO" id="GO:0006506">
    <property type="term" value="P:GPI anchor biosynthetic process"/>
    <property type="evidence" value="ECO:0007669"/>
    <property type="project" value="TreeGrafter"/>
</dbReference>
<feature type="transmembrane region" description="Helical" evidence="2">
    <location>
        <begin position="421"/>
        <end position="440"/>
    </location>
</feature>
<feature type="transmembrane region" description="Helical" evidence="2">
    <location>
        <begin position="338"/>
        <end position="361"/>
    </location>
</feature>
<keyword evidence="2" id="KW-0472">Membrane</keyword>
<evidence type="ECO:0000259" key="5">
    <source>
        <dbReference type="Pfam" id="PF23022"/>
    </source>
</evidence>
<feature type="transmembrane region" description="Helical" evidence="2">
    <location>
        <begin position="79"/>
        <end position="101"/>
    </location>
</feature>
<dbReference type="InterPro" id="IPR036691">
    <property type="entry name" value="Endo/exonu/phosph_ase_sf"/>
</dbReference>
<dbReference type="InterPro" id="IPR053911">
    <property type="entry name" value="PGAP2IP_TM_2nd"/>
</dbReference>
<feature type="domain" description="CWH43-like N-terminal" evidence="3">
    <location>
        <begin position="23"/>
        <end position="231"/>
    </location>
</feature>
<dbReference type="GO" id="GO:0005783">
    <property type="term" value="C:endoplasmic reticulum"/>
    <property type="evidence" value="ECO:0007669"/>
    <property type="project" value="TreeGrafter"/>
</dbReference>
<dbReference type="Pfam" id="PF10277">
    <property type="entry name" value="Frag1"/>
    <property type="match status" value="1"/>
</dbReference>
<feature type="transmembrane region" description="Helical" evidence="2">
    <location>
        <begin position="460"/>
        <end position="477"/>
    </location>
</feature>
<feature type="transmembrane region" description="Helical" evidence="2">
    <location>
        <begin position="594"/>
        <end position="618"/>
    </location>
</feature>
<dbReference type="SUPFAM" id="SSF56219">
    <property type="entry name" value="DNase I-like"/>
    <property type="match status" value="1"/>
</dbReference>
<dbReference type="GO" id="GO:0016020">
    <property type="term" value="C:membrane"/>
    <property type="evidence" value="ECO:0007669"/>
    <property type="project" value="GOC"/>
</dbReference>